<dbReference type="HOGENOM" id="CLU_165186_0_0_1"/>
<dbReference type="Proteomes" id="UP000054217">
    <property type="component" value="Unassembled WGS sequence"/>
</dbReference>
<keyword evidence="2" id="KW-1185">Reference proteome</keyword>
<reference evidence="2" key="2">
    <citation type="submission" date="2015-01" db="EMBL/GenBank/DDBJ databases">
        <title>Evolutionary Origins and Diversification of the Mycorrhizal Mutualists.</title>
        <authorList>
            <consortium name="DOE Joint Genome Institute"/>
            <consortium name="Mycorrhizal Genomics Consortium"/>
            <person name="Kohler A."/>
            <person name="Kuo A."/>
            <person name="Nagy L.G."/>
            <person name="Floudas D."/>
            <person name="Copeland A."/>
            <person name="Barry K.W."/>
            <person name="Cichocki N."/>
            <person name="Veneault-Fourrey C."/>
            <person name="LaButti K."/>
            <person name="Lindquist E.A."/>
            <person name="Lipzen A."/>
            <person name="Lundell T."/>
            <person name="Morin E."/>
            <person name="Murat C."/>
            <person name="Riley R."/>
            <person name="Ohm R."/>
            <person name="Sun H."/>
            <person name="Tunlid A."/>
            <person name="Henrissat B."/>
            <person name="Grigoriev I.V."/>
            <person name="Hibbett D.S."/>
            <person name="Martin F."/>
        </authorList>
    </citation>
    <scope>NUCLEOTIDE SEQUENCE [LARGE SCALE GENOMIC DNA]</scope>
    <source>
        <strain evidence="2">Marx 270</strain>
    </source>
</reference>
<gene>
    <name evidence="1" type="ORF">M404DRAFT_97578</name>
</gene>
<feature type="non-terminal residue" evidence="1">
    <location>
        <position position="100"/>
    </location>
</feature>
<dbReference type="AlphaFoldDB" id="A0A0C3NEN9"/>
<name>A0A0C3NEN9_PISTI</name>
<reference evidence="1 2" key="1">
    <citation type="submission" date="2014-04" db="EMBL/GenBank/DDBJ databases">
        <authorList>
            <consortium name="DOE Joint Genome Institute"/>
            <person name="Kuo A."/>
            <person name="Kohler A."/>
            <person name="Costa M.D."/>
            <person name="Nagy L.G."/>
            <person name="Floudas D."/>
            <person name="Copeland A."/>
            <person name="Barry K.W."/>
            <person name="Cichocki N."/>
            <person name="Veneault-Fourrey C."/>
            <person name="LaButti K."/>
            <person name="Lindquist E.A."/>
            <person name="Lipzen A."/>
            <person name="Lundell T."/>
            <person name="Morin E."/>
            <person name="Murat C."/>
            <person name="Sun H."/>
            <person name="Tunlid A."/>
            <person name="Henrissat B."/>
            <person name="Grigoriev I.V."/>
            <person name="Hibbett D.S."/>
            <person name="Martin F."/>
            <person name="Nordberg H.P."/>
            <person name="Cantor M.N."/>
            <person name="Hua S.X."/>
        </authorList>
    </citation>
    <scope>NUCLEOTIDE SEQUENCE [LARGE SCALE GENOMIC DNA]</scope>
    <source>
        <strain evidence="1 2">Marx 270</strain>
    </source>
</reference>
<feature type="non-terminal residue" evidence="1">
    <location>
        <position position="1"/>
    </location>
</feature>
<proteinExistence type="predicted"/>
<dbReference type="OrthoDB" id="2691851at2759"/>
<dbReference type="InParanoid" id="A0A0C3NEN9"/>
<sequence length="100" mass="10939">IQSLNDGHVIAHKLGTIEAHSTLVMALSQSDLPWLWQLLTTLLNNGAGINTILRKIEEAIEHGYKPCNYSSDAYDLALLVYHLGGANLLYALNHCLGLLS</sequence>
<evidence type="ECO:0000313" key="1">
    <source>
        <dbReference type="EMBL" id="KIN93973.1"/>
    </source>
</evidence>
<organism evidence="1 2">
    <name type="scientific">Pisolithus tinctorius Marx 270</name>
    <dbReference type="NCBI Taxonomy" id="870435"/>
    <lineage>
        <taxon>Eukaryota</taxon>
        <taxon>Fungi</taxon>
        <taxon>Dikarya</taxon>
        <taxon>Basidiomycota</taxon>
        <taxon>Agaricomycotina</taxon>
        <taxon>Agaricomycetes</taxon>
        <taxon>Agaricomycetidae</taxon>
        <taxon>Boletales</taxon>
        <taxon>Sclerodermatineae</taxon>
        <taxon>Pisolithaceae</taxon>
        <taxon>Pisolithus</taxon>
    </lineage>
</organism>
<protein>
    <submittedName>
        <fullName evidence="1">Uncharacterized protein</fullName>
    </submittedName>
</protein>
<dbReference type="EMBL" id="KN832121">
    <property type="protein sequence ID" value="KIN93973.1"/>
    <property type="molecule type" value="Genomic_DNA"/>
</dbReference>
<dbReference type="STRING" id="870435.A0A0C3NEN9"/>
<evidence type="ECO:0000313" key="2">
    <source>
        <dbReference type="Proteomes" id="UP000054217"/>
    </source>
</evidence>
<accession>A0A0C3NEN9</accession>